<proteinExistence type="predicted"/>
<evidence type="ECO:0000256" key="1">
    <source>
        <dbReference type="SAM" id="MobiDB-lite"/>
    </source>
</evidence>
<keyword evidence="3" id="KW-1185">Reference proteome</keyword>
<feature type="region of interest" description="Disordered" evidence="1">
    <location>
        <begin position="63"/>
        <end position="85"/>
    </location>
</feature>
<name>A0A2J6QAX3_9HELO</name>
<organism evidence="2 3">
    <name type="scientific">Hyaloscypha hepaticicola</name>
    <dbReference type="NCBI Taxonomy" id="2082293"/>
    <lineage>
        <taxon>Eukaryota</taxon>
        <taxon>Fungi</taxon>
        <taxon>Dikarya</taxon>
        <taxon>Ascomycota</taxon>
        <taxon>Pezizomycotina</taxon>
        <taxon>Leotiomycetes</taxon>
        <taxon>Helotiales</taxon>
        <taxon>Hyaloscyphaceae</taxon>
        <taxon>Hyaloscypha</taxon>
    </lineage>
</organism>
<accession>A0A2J6QAX3</accession>
<gene>
    <name evidence="2" type="ORF">NA56DRAFT_701719</name>
</gene>
<evidence type="ECO:0000313" key="2">
    <source>
        <dbReference type="EMBL" id="PMD23427.1"/>
    </source>
</evidence>
<feature type="compositionally biased region" description="Low complexity" evidence="1">
    <location>
        <begin position="63"/>
        <end position="78"/>
    </location>
</feature>
<sequence length="420" mass="45504">MASNQRVALPDLIALLFEGVRADSRQTSLVHTVPARDVSVGRYSTVEPRVAYTAERAVRLSSLVNSSSQPSISTSNLSVRPLHHSHSRTPDVAAAFWQDDSQTQLAVSRSRALPALVHIPRVTTDVPRHPRHPRGVGGLVPPNSRTSLAKKMHIAFCTESLEVCNWHAPPPSSQPSCLRFTATSLDDIGWSPPDWSSALFSAWLVKFRTDNDLDVCVGSCQPLGLALGVGTFLVIGSDPIHTNFWGLCLSSICISFGIACFLSVAHPLAVPLPASCDPSCFFRRSGLAAAAEAASLADACTTSYLLFTPENGCGRTTSLPIPTVTPSMKFFKSRSHVQATLSGGEVHGLMIHHFTLLYPWTFENPSESLHDDMTLCSLQSRYDSTGVAAVCTHILNERGQLDDNSTYHYHMTQPLPPAIP</sequence>
<dbReference type="AlphaFoldDB" id="A0A2J6QAX3"/>
<reference evidence="2 3" key="1">
    <citation type="submission" date="2016-05" db="EMBL/GenBank/DDBJ databases">
        <title>A degradative enzymes factory behind the ericoid mycorrhizal symbiosis.</title>
        <authorList>
            <consortium name="DOE Joint Genome Institute"/>
            <person name="Martino E."/>
            <person name="Morin E."/>
            <person name="Grelet G."/>
            <person name="Kuo A."/>
            <person name="Kohler A."/>
            <person name="Daghino S."/>
            <person name="Barry K."/>
            <person name="Choi C."/>
            <person name="Cichocki N."/>
            <person name="Clum A."/>
            <person name="Copeland A."/>
            <person name="Hainaut M."/>
            <person name="Haridas S."/>
            <person name="Labutti K."/>
            <person name="Lindquist E."/>
            <person name="Lipzen A."/>
            <person name="Khouja H.-R."/>
            <person name="Murat C."/>
            <person name="Ohm R."/>
            <person name="Olson A."/>
            <person name="Spatafora J."/>
            <person name="Veneault-Fourrey C."/>
            <person name="Henrissat B."/>
            <person name="Grigoriev I."/>
            <person name="Martin F."/>
            <person name="Perotto S."/>
        </authorList>
    </citation>
    <scope>NUCLEOTIDE SEQUENCE [LARGE SCALE GENOMIC DNA]</scope>
    <source>
        <strain evidence="2 3">UAMH 7357</strain>
    </source>
</reference>
<protein>
    <submittedName>
        <fullName evidence="2">Uncharacterized protein</fullName>
    </submittedName>
</protein>
<dbReference type="Proteomes" id="UP000235672">
    <property type="component" value="Unassembled WGS sequence"/>
</dbReference>
<dbReference type="EMBL" id="KZ613475">
    <property type="protein sequence ID" value="PMD23427.1"/>
    <property type="molecule type" value="Genomic_DNA"/>
</dbReference>
<evidence type="ECO:0000313" key="3">
    <source>
        <dbReference type="Proteomes" id="UP000235672"/>
    </source>
</evidence>